<keyword evidence="7 8" id="KW-0472">Membrane</keyword>
<feature type="transmembrane region" description="Helical" evidence="8">
    <location>
        <begin position="228"/>
        <end position="245"/>
    </location>
</feature>
<dbReference type="STRING" id="311333.SAMN05421664_2089"/>
<feature type="transmembrane region" description="Helical" evidence="8">
    <location>
        <begin position="30"/>
        <end position="49"/>
    </location>
</feature>
<feature type="transmembrane region" description="Helical" evidence="8">
    <location>
        <begin position="195"/>
        <end position="216"/>
    </location>
</feature>
<keyword evidence="6 8" id="KW-1133">Transmembrane helix</keyword>
<protein>
    <recommendedName>
        <fullName evidence="8">Probable membrane transporter protein</fullName>
    </recommendedName>
</protein>
<feature type="transmembrane region" description="Helical" evidence="8">
    <location>
        <begin position="125"/>
        <end position="151"/>
    </location>
</feature>
<keyword evidence="4 8" id="KW-1003">Cell membrane</keyword>
<dbReference type="AlphaFoldDB" id="A0A1H1CSM7"/>
<evidence type="ECO:0000256" key="7">
    <source>
        <dbReference type="ARBA" id="ARBA00023136"/>
    </source>
</evidence>
<accession>A0A1H1CSM7</accession>
<keyword evidence="3" id="KW-0813">Transport</keyword>
<dbReference type="Proteomes" id="UP000199627">
    <property type="component" value="Unassembled WGS sequence"/>
</dbReference>
<comment type="similarity">
    <text evidence="2 8">Belongs to the 4-toluene sulfonate uptake permease (TSUP) (TC 2.A.102) family.</text>
</comment>
<name>A0A1H1CSM7_9FLAO</name>
<dbReference type="InterPro" id="IPR052017">
    <property type="entry name" value="TSUP"/>
</dbReference>
<evidence type="ECO:0000256" key="3">
    <source>
        <dbReference type="ARBA" id="ARBA00022448"/>
    </source>
</evidence>
<dbReference type="InterPro" id="IPR002781">
    <property type="entry name" value="TM_pro_TauE-like"/>
</dbReference>
<evidence type="ECO:0000256" key="1">
    <source>
        <dbReference type="ARBA" id="ARBA00004651"/>
    </source>
</evidence>
<evidence type="ECO:0000313" key="10">
    <source>
        <dbReference type="Proteomes" id="UP000199627"/>
    </source>
</evidence>
<keyword evidence="5 8" id="KW-0812">Transmembrane</keyword>
<dbReference type="Pfam" id="PF01925">
    <property type="entry name" value="TauE"/>
    <property type="match status" value="1"/>
</dbReference>
<comment type="subcellular location">
    <subcellularLocation>
        <location evidence="1 8">Cell membrane</location>
        <topology evidence="1 8">Multi-pass membrane protein</topology>
    </subcellularLocation>
</comment>
<proteinExistence type="inferred from homology"/>
<evidence type="ECO:0000256" key="5">
    <source>
        <dbReference type="ARBA" id="ARBA00022692"/>
    </source>
</evidence>
<evidence type="ECO:0000256" key="6">
    <source>
        <dbReference type="ARBA" id="ARBA00022989"/>
    </source>
</evidence>
<dbReference type="EMBL" id="FNKL01000003">
    <property type="protein sequence ID" value="SDQ66878.1"/>
    <property type="molecule type" value="Genomic_DNA"/>
</dbReference>
<evidence type="ECO:0000313" key="9">
    <source>
        <dbReference type="EMBL" id="SDQ66878.1"/>
    </source>
</evidence>
<evidence type="ECO:0000256" key="2">
    <source>
        <dbReference type="ARBA" id="ARBA00009142"/>
    </source>
</evidence>
<feature type="transmembrane region" description="Helical" evidence="8">
    <location>
        <begin position="70"/>
        <end position="89"/>
    </location>
</feature>
<evidence type="ECO:0000256" key="8">
    <source>
        <dbReference type="RuleBase" id="RU363041"/>
    </source>
</evidence>
<dbReference type="PANTHER" id="PTHR30269">
    <property type="entry name" value="TRANSMEMBRANE PROTEIN YFCA"/>
    <property type="match status" value="1"/>
</dbReference>
<dbReference type="OrthoDB" id="8421744at2"/>
<keyword evidence="10" id="KW-1185">Reference proteome</keyword>
<gene>
    <name evidence="9" type="ORF">SAMN05421664_2089</name>
</gene>
<dbReference type="PANTHER" id="PTHR30269:SF37">
    <property type="entry name" value="MEMBRANE TRANSPORTER PROTEIN"/>
    <property type="match status" value="1"/>
</dbReference>
<sequence length="344" mass="39123">MIFELVLLFCGTVLAFWLSAICGGGASLILIPILNLLLFASVVPFSLTVGTFTSSVSRIAVFKKHINWKIFFWFVPFSIPAVLIGAYLIKFINPNYLQLIVALFLISNLPQLFKSKKREEKPEKLYPKFALAMIGFLAGFVSGITGAIGLLFNRFYLKFGLTKEEIVATRAANEIFLHFIKLIIYISLGLYSHLALWLGLAIAVATIVSSYTVKYILPYLSENLFRKIGYGAMVISGIALLVGTSDKLIKQDNINFSTIHDGKEVNSVISWRNTDFVLEYAIDDGLEIERPIQQEELPHNLREKYNVLKKQYDIIYIEKVFTFGKRPTHEFYCYKNNHLTKFEI</sequence>
<dbReference type="RefSeq" id="WP_089755693.1">
    <property type="nucleotide sequence ID" value="NZ_FNKL01000003.1"/>
</dbReference>
<evidence type="ECO:0000256" key="4">
    <source>
        <dbReference type="ARBA" id="ARBA00022475"/>
    </source>
</evidence>
<reference evidence="10" key="1">
    <citation type="submission" date="2016-10" db="EMBL/GenBank/DDBJ databases">
        <authorList>
            <person name="Varghese N."/>
            <person name="Submissions S."/>
        </authorList>
    </citation>
    <scope>NUCLEOTIDE SEQUENCE [LARGE SCALE GENOMIC DNA]</scope>
    <source>
        <strain evidence="10">DSM 17072</strain>
    </source>
</reference>
<organism evidence="9 10">
    <name type="scientific">Chryseobacterium soldanellicola</name>
    <dbReference type="NCBI Taxonomy" id="311333"/>
    <lineage>
        <taxon>Bacteria</taxon>
        <taxon>Pseudomonadati</taxon>
        <taxon>Bacteroidota</taxon>
        <taxon>Flavobacteriia</taxon>
        <taxon>Flavobacteriales</taxon>
        <taxon>Weeksellaceae</taxon>
        <taxon>Chryseobacterium group</taxon>
        <taxon>Chryseobacterium</taxon>
    </lineage>
</organism>
<dbReference type="GO" id="GO:0005886">
    <property type="term" value="C:plasma membrane"/>
    <property type="evidence" value="ECO:0007669"/>
    <property type="project" value="UniProtKB-SubCell"/>
</dbReference>